<evidence type="ECO:0000313" key="1">
    <source>
        <dbReference type="EMBL" id="MPM51394.1"/>
    </source>
</evidence>
<gene>
    <name evidence="1" type="ORF">SDC9_98142</name>
</gene>
<name>A0A645AP65_9ZZZZ</name>
<dbReference type="AntiFam" id="ANF00207">
    <property type="entry name" value="Shadow ORF (opposite glnS)"/>
</dbReference>
<sequence>MNGALDLAAVGGIAAAGFRVVHGAQRGNVPRGVFFHAGAPDEVAVTQPDLTVGRETEIAFDRRFHEVGTLDVDFPGKRHLPRPGRGVFRIVDRVEILDLPLRVVFDHHFERIEHGQITRRLTVEFFAHAVLEKSHVGDGVELGHADQFAEIAHRRRRNAAPAQARNRGHPGIVPARNMMIAHQFEQFALAHHRVVQIEPRKLGLDRGVRPVERLQQPVVERPVNFEFQSAERVGDTLDRVFDRMREIVHRIDAPLVALPEMVDPADAVNDRVAHVNVGRRHIDPGAQHHRAVLEFTGAHPGEKIEVFRHRTQPARRFLARIGQVAAIRFPRFGRQIADIGEPFADQGLRAFVHFFEVVAGEIEVFAPVEAEPVDVVDDRLDILHVFLGRIGVVHPQMADAAEFLGDAEVEADRLDVADVQIAVGLGWETGFHPAAAEPGRHVGPDQVANEITRFGIGIAVQYFVRHDACQAFQYPVDQRLIAFSM</sequence>
<proteinExistence type="predicted"/>
<accession>A0A645AP65</accession>
<protein>
    <submittedName>
        <fullName evidence="1">Uncharacterized protein</fullName>
    </submittedName>
</protein>
<dbReference type="AlphaFoldDB" id="A0A645AP65"/>
<organism evidence="1">
    <name type="scientific">bioreactor metagenome</name>
    <dbReference type="NCBI Taxonomy" id="1076179"/>
    <lineage>
        <taxon>unclassified sequences</taxon>
        <taxon>metagenomes</taxon>
        <taxon>ecological metagenomes</taxon>
    </lineage>
</organism>
<reference evidence="1" key="1">
    <citation type="submission" date="2019-08" db="EMBL/GenBank/DDBJ databases">
        <authorList>
            <person name="Kucharzyk K."/>
            <person name="Murdoch R.W."/>
            <person name="Higgins S."/>
            <person name="Loffler F."/>
        </authorList>
    </citation>
    <scope>NUCLEOTIDE SEQUENCE</scope>
</reference>
<comment type="caution">
    <text evidence="1">The sequence shown here is derived from an EMBL/GenBank/DDBJ whole genome shotgun (WGS) entry which is preliminary data.</text>
</comment>
<dbReference type="EMBL" id="VSSQ01013394">
    <property type="protein sequence ID" value="MPM51394.1"/>
    <property type="molecule type" value="Genomic_DNA"/>
</dbReference>